<accession>A0A6A2YWT9</accession>
<keyword evidence="3" id="KW-1185">Reference proteome</keyword>
<dbReference type="InterPro" id="IPR012337">
    <property type="entry name" value="RNaseH-like_sf"/>
</dbReference>
<reference evidence="2" key="1">
    <citation type="submission" date="2019-09" db="EMBL/GenBank/DDBJ databases">
        <title>Draft genome information of white flower Hibiscus syriacus.</title>
        <authorList>
            <person name="Kim Y.-M."/>
        </authorList>
    </citation>
    <scope>NUCLEOTIDE SEQUENCE [LARGE SCALE GENOMIC DNA]</scope>
    <source>
        <strain evidence="2">YM2019G1</strain>
    </source>
</reference>
<dbReference type="AlphaFoldDB" id="A0A6A2YWT9"/>
<dbReference type="Pfam" id="PF13456">
    <property type="entry name" value="RVT_3"/>
    <property type="match status" value="1"/>
</dbReference>
<dbReference type="PANTHER" id="PTHR47723:SF13">
    <property type="entry name" value="PUTATIVE-RELATED"/>
    <property type="match status" value="1"/>
</dbReference>
<dbReference type="CDD" id="cd06222">
    <property type="entry name" value="RNase_H_like"/>
    <property type="match status" value="1"/>
</dbReference>
<proteinExistence type="predicted"/>
<dbReference type="PANTHER" id="PTHR47723">
    <property type="entry name" value="OS05G0353850 PROTEIN"/>
    <property type="match status" value="1"/>
</dbReference>
<dbReference type="EMBL" id="VEPZ02001259">
    <property type="protein sequence ID" value="KAE8683767.1"/>
    <property type="molecule type" value="Genomic_DNA"/>
</dbReference>
<sequence length="229" mass="25982">MNLNSDYFCIDLGVPWSILFSSIVWQAWKQRNAFIFKSHTSAQDCLLHQSISWAKHYYASRTCGDATLSAPDKSVQWNPPLLHWICLNCDGAVSQVSKFGAAGGIFRNHTSEFLLAFNKQLGIFSVTHAELWSIHEGLILAWVNGFKSNIIQIDNADVHFATVIYDPFLSSTIYRCFYAKAWFIDFVLIRREANMAADFVAKLTYPHESSLAIFDSPLPFKINLGIFNN</sequence>
<protein>
    <recommendedName>
        <fullName evidence="1">RNase H type-1 domain-containing protein</fullName>
    </recommendedName>
</protein>
<evidence type="ECO:0000313" key="2">
    <source>
        <dbReference type="EMBL" id="KAE8683767.1"/>
    </source>
</evidence>
<evidence type="ECO:0000313" key="3">
    <source>
        <dbReference type="Proteomes" id="UP000436088"/>
    </source>
</evidence>
<dbReference type="SUPFAM" id="SSF53098">
    <property type="entry name" value="Ribonuclease H-like"/>
    <property type="match status" value="1"/>
</dbReference>
<comment type="caution">
    <text evidence="2">The sequence shown here is derived from an EMBL/GenBank/DDBJ whole genome shotgun (WGS) entry which is preliminary data.</text>
</comment>
<dbReference type="GO" id="GO:0004523">
    <property type="term" value="F:RNA-DNA hybrid ribonuclease activity"/>
    <property type="evidence" value="ECO:0007669"/>
    <property type="project" value="InterPro"/>
</dbReference>
<dbReference type="InterPro" id="IPR044730">
    <property type="entry name" value="RNase_H-like_dom_plant"/>
</dbReference>
<gene>
    <name evidence="2" type="ORF">F3Y22_tig00111191pilonHSYRG00237</name>
</gene>
<feature type="domain" description="RNase H type-1" evidence="1">
    <location>
        <begin position="88"/>
        <end position="202"/>
    </location>
</feature>
<evidence type="ECO:0000259" key="1">
    <source>
        <dbReference type="Pfam" id="PF13456"/>
    </source>
</evidence>
<dbReference type="InterPro" id="IPR053151">
    <property type="entry name" value="RNase_H-like"/>
</dbReference>
<dbReference type="InterPro" id="IPR002156">
    <property type="entry name" value="RNaseH_domain"/>
</dbReference>
<organism evidence="2 3">
    <name type="scientific">Hibiscus syriacus</name>
    <name type="common">Rose of Sharon</name>
    <dbReference type="NCBI Taxonomy" id="106335"/>
    <lineage>
        <taxon>Eukaryota</taxon>
        <taxon>Viridiplantae</taxon>
        <taxon>Streptophyta</taxon>
        <taxon>Embryophyta</taxon>
        <taxon>Tracheophyta</taxon>
        <taxon>Spermatophyta</taxon>
        <taxon>Magnoliopsida</taxon>
        <taxon>eudicotyledons</taxon>
        <taxon>Gunneridae</taxon>
        <taxon>Pentapetalae</taxon>
        <taxon>rosids</taxon>
        <taxon>malvids</taxon>
        <taxon>Malvales</taxon>
        <taxon>Malvaceae</taxon>
        <taxon>Malvoideae</taxon>
        <taxon>Hibiscus</taxon>
    </lineage>
</organism>
<dbReference type="Proteomes" id="UP000436088">
    <property type="component" value="Unassembled WGS sequence"/>
</dbReference>
<name>A0A6A2YWT9_HIBSY</name>
<dbReference type="GO" id="GO:0003676">
    <property type="term" value="F:nucleic acid binding"/>
    <property type="evidence" value="ECO:0007669"/>
    <property type="project" value="InterPro"/>
</dbReference>